<reference evidence="9" key="1">
    <citation type="journal article" date="2021" name="Syst. Appl. Microbiol.">
        <title>Roseomonas hellenica sp. nov., isolated from roots of wild-growing Alkanna tinctoria.</title>
        <authorList>
            <person name="Rat A."/>
            <person name="Naranjo H.D."/>
            <person name="Lebbe L."/>
            <person name="Cnockaert M."/>
            <person name="Krigas N."/>
            <person name="Grigoriadou K."/>
            <person name="Maloupa E."/>
            <person name="Willems A."/>
        </authorList>
    </citation>
    <scope>NUCLEOTIDE SEQUENCE [LARGE SCALE GENOMIC DNA]</scope>
    <source>
        <strain evidence="9">LMG 31523</strain>
    </source>
</reference>
<dbReference type="CDD" id="cd00130">
    <property type="entry name" value="PAS"/>
    <property type="match status" value="1"/>
</dbReference>
<sequence length="653" mass="70686">MARLFGRGGSALLLGALLAAGVLVTVAAVLLDSRRDAWDRAREASANLARAVERDLTSEIKAIDLTLRAVSDIMMRAGADEIRPELRRELVLERVRSTRYLDAIVLLDDMGEVIFDTRQRAPSGTGNHADRDFFAVHRDHADAGLHISRPYRSRLGDGLWSIGFSRRLSHPDGSFAGIAVGAIRLSHLQAVFEGMQLGSRGAMTLVRDDGIVLARHPHDERLLGRDLSGAAPFRRMRGTQDGQFVSTASTDQVQRFYTFRTLDDLPIVFNVALAVSDIYETWWEKAVVIGSVTIVLVVTMLLMMMRLGRELRRRRDAEQVARRNEATFRLLAENSSDMVSRLDLSGRRLYVSPSAERIFGRPAVELIGCSPLEHIAPQDRGAAEASMTRLRAGAKAVLAEYRILRPDGETVWVEASASTIINEATGEPEGIVAVIRDVTERKMLEEDLARLARTDGLTGLANRRAFDGALASEWLRARREQTPLSLLLIDVDHFKLFNDTYGHPQGDDCLRKVASAAAGVVRRPADLVARYGGEEIAILLPNTPPAGAALVAEEVRAAVEAIGLTHEGNPPSGVVTVSIGLAAALSPANFSDPMALVSASDAALYRAKRAGRNRVIGSPPAPIAPAESPSGSGEQGARAPDRASGAARRGLSP</sequence>
<dbReference type="PANTHER" id="PTHR45138:SF9">
    <property type="entry name" value="DIGUANYLATE CYCLASE DGCM-RELATED"/>
    <property type="match status" value="1"/>
</dbReference>
<dbReference type="PROSITE" id="PS50887">
    <property type="entry name" value="GGDEF"/>
    <property type="match status" value="1"/>
</dbReference>
<keyword evidence="4" id="KW-1133">Transmembrane helix</keyword>
<dbReference type="CDD" id="cd12915">
    <property type="entry name" value="PDC2_DGC_like"/>
    <property type="match status" value="1"/>
</dbReference>
<dbReference type="EMBL" id="JAAGBB010000111">
    <property type="protein sequence ID" value="MBR0669415.1"/>
    <property type="molecule type" value="Genomic_DNA"/>
</dbReference>
<feature type="domain" description="GGDEF" evidence="7">
    <location>
        <begin position="482"/>
        <end position="620"/>
    </location>
</feature>
<comment type="catalytic activity">
    <reaction evidence="2">
        <text>2 GTP = 3',3'-c-di-GMP + 2 diphosphate</text>
        <dbReference type="Rhea" id="RHEA:24898"/>
        <dbReference type="ChEBI" id="CHEBI:33019"/>
        <dbReference type="ChEBI" id="CHEBI:37565"/>
        <dbReference type="ChEBI" id="CHEBI:58805"/>
        <dbReference type="EC" id="2.7.7.65"/>
    </reaction>
</comment>
<dbReference type="Pfam" id="PF22588">
    <property type="entry name" value="dCache_1_like"/>
    <property type="match status" value="1"/>
</dbReference>
<evidence type="ECO:0000259" key="6">
    <source>
        <dbReference type="PROSITE" id="PS50113"/>
    </source>
</evidence>
<evidence type="ECO:0000256" key="3">
    <source>
        <dbReference type="SAM" id="MobiDB-lite"/>
    </source>
</evidence>
<dbReference type="SMART" id="SM00086">
    <property type="entry name" value="PAC"/>
    <property type="match status" value="1"/>
</dbReference>
<keyword evidence="9" id="KW-1185">Reference proteome</keyword>
<evidence type="ECO:0000313" key="8">
    <source>
        <dbReference type="EMBL" id="MBR0669415.1"/>
    </source>
</evidence>
<gene>
    <name evidence="8" type="ORF">GXW71_34040</name>
</gene>
<dbReference type="InterPro" id="IPR000160">
    <property type="entry name" value="GGDEF_dom"/>
</dbReference>
<dbReference type="SUPFAM" id="SSF55785">
    <property type="entry name" value="PYP-like sensor domain (PAS domain)"/>
    <property type="match status" value="1"/>
</dbReference>
<dbReference type="Gene3D" id="3.30.450.20">
    <property type="entry name" value="PAS domain"/>
    <property type="match status" value="3"/>
</dbReference>
<dbReference type="Gene3D" id="3.30.70.270">
    <property type="match status" value="1"/>
</dbReference>
<comment type="caution">
    <text evidence="8">The sequence shown here is derived from an EMBL/GenBank/DDBJ whole genome shotgun (WGS) entry which is preliminary data.</text>
</comment>
<organism evidence="8 9">
    <name type="scientific">Plastoroseomonas hellenica</name>
    <dbReference type="NCBI Taxonomy" id="2687306"/>
    <lineage>
        <taxon>Bacteria</taxon>
        <taxon>Pseudomonadati</taxon>
        <taxon>Pseudomonadota</taxon>
        <taxon>Alphaproteobacteria</taxon>
        <taxon>Acetobacterales</taxon>
        <taxon>Acetobacteraceae</taxon>
        <taxon>Plastoroseomonas</taxon>
    </lineage>
</organism>
<evidence type="ECO:0000259" key="5">
    <source>
        <dbReference type="PROSITE" id="PS50112"/>
    </source>
</evidence>
<dbReference type="Pfam" id="PF08447">
    <property type="entry name" value="PAS_3"/>
    <property type="match status" value="1"/>
</dbReference>
<feature type="transmembrane region" description="Helical" evidence="4">
    <location>
        <begin position="286"/>
        <end position="305"/>
    </location>
</feature>
<evidence type="ECO:0000313" key="9">
    <source>
        <dbReference type="Proteomes" id="UP001196870"/>
    </source>
</evidence>
<feature type="region of interest" description="Disordered" evidence="3">
    <location>
        <begin position="614"/>
        <end position="653"/>
    </location>
</feature>
<dbReference type="CDD" id="cd12914">
    <property type="entry name" value="PDC1_DGC_like"/>
    <property type="match status" value="1"/>
</dbReference>
<evidence type="ECO:0000256" key="4">
    <source>
        <dbReference type="SAM" id="Phobius"/>
    </source>
</evidence>
<protein>
    <recommendedName>
        <fullName evidence="1">diguanylate cyclase</fullName>
        <ecNumber evidence="1">2.7.7.65</ecNumber>
    </recommendedName>
</protein>
<dbReference type="InterPro" id="IPR000700">
    <property type="entry name" value="PAS-assoc_C"/>
</dbReference>
<dbReference type="SMART" id="SM00267">
    <property type="entry name" value="GGDEF"/>
    <property type="match status" value="1"/>
</dbReference>
<proteinExistence type="predicted"/>
<dbReference type="NCBIfam" id="TIGR00254">
    <property type="entry name" value="GGDEF"/>
    <property type="match status" value="1"/>
</dbReference>
<dbReference type="PROSITE" id="PS50113">
    <property type="entry name" value="PAC"/>
    <property type="match status" value="1"/>
</dbReference>
<dbReference type="InterPro" id="IPR029787">
    <property type="entry name" value="Nucleotide_cyclase"/>
</dbReference>
<dbReference type="InterPro" id="IPR001610">
    <property type="entry name" value="PAC"/>
</dbReference>
<dbReference type="Pfam" id="PF00990">
    <property type="entry name" value="GGDEF"/>
    <property type="match status" value="1"/>
</dbReference>
<feature type="domain" description="PAC" evidence="6">
    <location>
        <begin position="397"/>
        <end position="450"/>
    </location>
</feature>
<evidence type="ECO:0000256" key="1">
    <source>
        <dbReference type="ARBA" id="ARBA00012528"/>
    </source>
</evidence>
<dbReference type="PROSITE" id="PS50112">
    <property type="entry name" value="PAS"/>
    <property type="match status" value="1"/>
</dbReference>
<dbReference type="InterPro" id="IPR013655">
    <property type="entry name" value="PAS_fold_3"/>
</dbReference>
<name>A0ABS5FA33_9PROT</name>
<dbReference type="InterPro" id="IPR050469">
    <property type="entry name" value="Diguanylate_Cyclase"/>
</dbReference>
<evidence type="ECO:0000259" key="7">
    <source>
        <dbReference type="PROSITE" id="PS50887"/>
    </source>
</evidence>
<dbReference type="SMART" id="SM00091">
    <property type="entry name" value="PAS"/>
    <property type="match status" value="1"/>
</dbReference>
<evidence type="ECO:0000256" key="2">
    <source>
        <dbReference type="ARBA" id="ARBA00034247"/>
    </source>
</evidence>
<dbReference type="EC" id="2.7.7.65" evidence="1"/>
<feature type="domain" description="PAS" evidence="5">
    <location>
        <begin position="324"/>
        <end position="394"/>
    </location>
</feature>
<dbReference type="InterPro" id="IPR043128">
    <property type="entry name" value="Rev_trsase/Diguanyl_cyclase"/>
</dbReference>
<dbReference type="InterPro" id="IPR000014">
    <property type="entry name" value="PAS"/>
</dbReference>
<dbReference type="RefSeq" id="WP_211858430.1">
    <property type="nucleotide sequence ID" value="NZ_JAAGBB010000111.1"/>
</dbReference>
<dbReference type="InterPro" id="IPR035965">
    <property type="entry name" value="PAS-like_dom_sf"/>
</dbReference>
<dbReference type="PANTHER" id="PTHR45138">
    <property type="entry name" value="REGULATORY COMPONENTS OF SENSORY TRANSDUCTION SYSTEM"/>
    <property type="match status" value="1"/>
</dbReference>
<dbReference type="NCBIfam" id="TIGR00229">
    <property type="entry name" value="sensory_box"/>
    <property type="match status" value="1"/>
</dbReference>
<keyword evidence="4" id="KW-0812">Transmembrane</keyword>
<dbReference type="InterPro" id="IPR054327">
    <property type="entry name" value="His-kinase-like_sensor"/>
</dbReference>
<keyword evidence="4" id="KW-0472">Membrane</keyword>
<dbReference type="Proteomes" id="UP001196870">
    <property type="component" value="Unassembled WGS sequence"/>
</dbReference>
<dbReference type="SUPFAM" id="SSF55073">
    <property type="entry name" value="Nucleotide cyclase"/>
    <property type="match status" value="1"/>
</dbReference>
<dbReference type="CDD" id="cd01949">
    <property type="entry name" value="GGDEF"/>
    <property type="match status" value="1"/>
</dbReference>
<accession>A0ABS5FA33</accession>